<name>A0AAE3ZNJ2_9ACTN</name>
<keyword evidence="3 6" id="KW-1133">Transmembrane helix</keyword>
<protein>
    <submittedName>
        <fullName evidence="7">Protein-S-isoprenylcysteine O-methyltransferase Ste14</fullName>
    </submittedName>
</protein>
<dbReference type="AlphaFoldDB" id="A0AAE3ZNJ2"/>
<proteinExistence type="predicted"/>
<keyword evidence="4 6" id="KW-0472">Membrane</keyword>
<feature type="transmembrane region" description="Helical" evidence="6">
    <location>
        <begin position="6"/>
        <end position="22"/>
    </location>
</feature>
<evidence type="ECO:0000256" key="3">
    <source>
        <dbReference type="ARBA" id="ARBA00022989"/>
    </source>
</evidence>
<evidence type="ECO:0000256" key="4">
    <source>
        <dbReference type="ARBA" id="ARBA00023136"/>
    </source>
</evidence>
<feature type="transmembrane region" description="Helical" evidence="6">
    <location>
        <begin position="121"/>
        <end position="141"/>
    </location>
</feature>
<feature type="region of interest" description="Disordered" evidence="5">
    <location>
        <begin position="411"/>
        <end position="436"/>
    </location>
</feature>
<feature type="transmembrane region" description="Helical" evidence="6">
    <location>
        <begin position="153"/>
        <end position="173"/>
    </location>
</feature>
<evidence type="ECO:0000256" key="6">
    <source>
        <dbReference type="SAM" id="Phobius"/>
    </source>
</evidence>
<feature type="transmembrane region" description="Helical" evidence="6">
    <location>
        <begin position="90"/>
        <end position="109"/>
    </location>
</feature>
<keyword evidence="2 6" id="KW-0812">Transmembrane</keyword>
<dbReference type="GO" id="GO:0012505">
    <property type="term" value="C:endomembrane system"/>
    <property type="evidence" value="ECO:0007669"/>
    <property type="project" value="UniProtKB-SubCell"/>
</dbReference>
<dbReference type="Gene3D" id="1.20.120.1630">
    <property type="match status" value="1"/>
</dbReference>
<feature type="transmembrane region" description="Helical" evidence="6">
    <location>
        <begin position="240"/>
        <end position="266"/>
    </location>
</feature>
<reference evidence="7 8" key="1">
    <citation type="submission" date="2023-07" db="EMBL/GenBank/DDBJ databases">
        <title>Sequencing the genomes of 1000 actinobacteria strains.</title>
        <authorList>
            <person name="Klenk H.-P."/>
        </authorList>
    </citation>
    <scope>NUCLEOTIDE SEQUENCE [LARGE SCALE GENOMIC DNA]</scope>
    <source>
        <strain evidence="7 8">DSM 44711</strain>
    </source>
</reference>
<organism evidence="7 8">
    <name type="scientific">Catenuloplanes niger</name>
    <dbReference type="NCBI Taxonomy" id="587534"/>
    <lineage>
        <taxon>Bacteria</taxon>
        <taxon>Bacillati</taxon>
        <taxon>Actinomycetota</taxon>
        <taxon>Actinomycetes</taxon>
        <taxon>Micromonosporales</taxon>
        <taxon>Micromonosporaceae</taxon>
        <taxon>Catenuloplanes</taxon>
    </lineage>
</organism>
<comment type="subcellular location">
    <subcellularLocation>
        <location evidence="1">Endomembrane system</location>
        <topology evidence="1">Multi-pass membrane protein</topology>
    </subcellularLocation>
</comment>
<feature type="transmembrane region" description="Helical" evidence="6">
    <location>
        <begin position="34"/>
        <end position="58"/>
    </location>
</feature>
<keyword evidence="8" id="KW-1185">Reference proteome</keyword>
<feature type="transmembrane region" description="Helical" evidence="6">
    <location>
        <begin position="64"/>
        <end position="83"/>
    </location>
</feature>
<dbReference type="EMBL" id="JAVDYC010000001">
    <property type="protein sequence ID" value="MDR7323224.1"/>
    <property type="molecule type" value="Genomic_DNA"/>
</dbReference>
<evidence type="ECO:0000256" key="5">
    <source>
        <dbReference type="SAM" id="MobiDB-lite"/>
    </source>
</evidence>
<dbReference type="Pfam" id="PF04191">
    <property type="entry name" value="PEMT"/>
    <property type="match status" value="1"/>
</dbReference>
<feature type="transmembrane region" description="Helical" evidence="6">
    <location>
        <begin position="185"/>
        <end position="203"/>
    </location>
</feature>
<evidence type="ECO:0000313" key="8">
    <source>
        <dbReference type="Proteomes" id="UP001183629"/>
    </source>
</evidence>
<evidence type="ECO:0000313" key="7">
    <source>
        <dbReference type="EMBL" id="MDR7323224.1"/>
    </source>
</evidence>
<sequence>MIAIRYACVLVPTAFVLIGLWLERDRDARAAALLAGISAAIGIAALDVVARVAGWWSFAPVDGAFHGLPVDLWLGWAALWGAVPVLTRRVLPWPLTLLLLVWLDLAAMPELAPLLILGEDWWIGEMIGAVAVALPSVALGVAGADRKWLVARVLGQLVVFAALALWLIPRIAFGFDGATWPRQNLAILAQLALLASVPALLAVREFAVRGRGTAYPWDPPDRLITTGPYAYVANPMQISVVALMLLLAAAAGSWAMLLAAVVAVAFSAAVAEPHERAALAERYGEDWRAYRRHVHDWWPRRTPYVDGRAAVLWLDDDCGPCAATAAFLRDRRPHGLVVAPAADHPGVIRRAAYAGGDGDPEHGVAAVARGLEHLHLGWAYIGWLLRLPGLNPVAQAVTDVFVAPPHPAGTVEGNHEWGPDVGHQAEAPGRHPRRRR</sequence>
<accession>A0AAE3ZNJ2</accession>
<gene>
    <name evidence="7" type="ORF">J2S44_003474</name>
</gene>
<evidence type="ECO:0000256" key="2">
    <source>
        <dbReference type="ARBA" id="ARBA00022692"/>
    </source>
</evidence>
<dbReference type="Proteomes" id="UP001183629">
    <property type="component" value="Unassembled WGS sequence"/>
</dbReference>
<dbReference type="InterPro" id="IPR007318">
    <property type="entry name" value="Phopholipid_MeTrfase"/>
</dbReference>
<evidence type="ECO:0000256" key="1">
    <source>
        <dbReference type="ARBA" id="ARBA00004127"/>
    </source>
</evidence>
<comment type="caution">
    <text evidence="7">The sequence shown here is derived from an EMBL/GenBank/DDBJ whole genome shotgun (WGS) entry which is preliminary data.</text>
</comment>